<keyword evidence="3" id="KW-0813">Transport</keyword>
<comment type="similarity">
    <text evidence="2 9">Belongs to the sodium:solute symporter (SSF) (TC 2.A.21) family.</text>
</comment>
<dbReference type="InterPro" id="IPR001734">
    <property type="entry name" value="Na/solute_symporter"/>
</dbReference>
<dbReference type="InterPro" id="IPR050277">
    <property type="entry name" value="Sodium:Solute_Symporter"/>
</dbReference>
<feature type="transmembrane region" description="Helical" evidence="10">
    <location>
        <begin position="14"/>
        <end position="37"/>
    </location>
</feature>
<dbReference type="EMBL" id="VJZC01000006">
    <property type="protein sequence ID" value="MPY56021.1"/>
    <property type="molecule type" value="Genomic_DNA"/>
</dbReference>
<comment type="subcellular location">
    <subcellularLocation>
        <location evidence="1">Cell membrane</location>
        <topology evidence="1">Multi-pass membrane protein</topology>
    </subcellularLocation>
</comment>
<feature type="transmembrane region" description="Helical" evidence="10">
    <location>
        <begin position="338"/>
        <end position="371"/>
    </location>
</feature>
<feature type="transmembrane region" description="Helical" evidence="10">
    <location>
        <begin position="194"/>
        <end position="212"/>
    </location>
</feature>
<keyword evidence="5 10" id="KW-0812">Transmembrane</keyword>
<dbReference type="RefSeq" id="WP_152769499.1">
    <property type="nucleotide sequence ID" value="NZ_VJZC01000006.1"/>
</dbReference>
<evidence type="ECO:0000256" key="6">
    <source>
        <dbReference type="ARBA" id="ARBA00022847"/>
    </source>
</evidence>
<name>A0A5N8X940_9ACTN</name>
<evidence type="ECO:0000256" key="1">
    <source>
        <dbReference type="ARBA" id="ARBA00004651"/>
    </source>
</evidence>
<sequence length="537" mass="55343">MTSGAILAAGDSGLFAPLMAFLLVVIVSFLLCLVAGMDNDTVADFFTANRSLSVTKNALALSGDFIFTTALLSAVGAVSLAGYDGMFVAISAIASLGVLLLLAEPLRNTGRFTLGAILESRVTGTATRVAGTVITLAVCMPVMVVQLTVAGDVTAYVLGLNRPGAAEVCTALIGALIVSFAAFGGMRGSSMIEIVKVIVVFGTVVAVSWAALSRFHWDLGILLETAAGHSGRAQSFYAPGLLYGDTMTGRLDLVSLCVTIVLGSAVFPHILLRVSASRNGTSARRASTAAVVMITLFYGAMVLTGLSATATLGAAVIASHDPQGNTALFLLANALAGSGTGLLFTMVACAAFVTVLGTVAGLTMAASASLAHDLYARVCSRGGGGERSELNVARAAVMTFGLVSVYLAVVLHHWSIVALSLFAAALTASVILPALVYSLFWKGLTRTGLLWTLYGSLACCVVLEAFGPAVSGGPLALFPHRDFHWFPLQNIALVTVPVGFFLGWAGSLLSRRSDADHDRYVETQTALLIGGKPPGSP</sequence>
<dbReference type="GO" id="GO:0015293">
    <property type="term" value="F:symporter activity"/>
    <property type="evidence" value="ECO:0007669"/>
    <property type="project" value="UniProtKB-KW"/>
</dbReference>
<keyword evidence="6" id="KW-0769">Symport</keyword>
<feature type="transmembrane region" description="Helical" evidence="10">
    <location>
        <begin position="86"/>
        <end position="104"/>
    </location>
</feature>
<evidence type="ECO:0000313" key="12">
    <source>
        <dbReference type="Proteomes" id="UP000400924"/>
    </source>
</evidence>
<evidence type="ECO:0000313" key="11">
    <source>
        <dbReference type="EMBL" id="MPY56021.1"/>
    </source>
</evidence>
<evidence type="ECO:0000256" key="4">
    <source>
        <dbReference type="ARBA" id="ARBA00022475"/>
    </source>
</evidence>
<dbReference type="GO" id="GO:0015123">
    <property type="term" value="F:acetate transmembrane transporter activity"/>
    <property type="evidence" value="ECO:0007669"/>
    <property type="project" value="TreeGrafter"/>
</dbReference>
<feature type="transmembrane region" description="Helical" evidence="10">
    <location>
        <begin position="288"/>
        <end position="318"/>
    </location>
</feature>
<dbReference type="Pfam" id="PF00474">
    <property type="entry name" value="SSF"/>
    <property type="match status" value="1"/>
</dbReference>
<accession>A0A5N8X940</accession>
<dbReference type="Gene3D" id="1.20.1730.10">
    <property type="entry name" value="Sodium/glucose cotransporter"/>
    <property type="match status" value="1"/>
</dbReference>
<feature type="transmembrane region" description="Helical" evidence="10">
    <location>
        <begin position="449"/>
        <end position="470"/>
    </location>
</feature>
<evidence type="ECO:0000256" key="10">
    <source>
        <dbReference type="SAM" id="Phobius"/>
    </source>
</evidence>
<reference evidence="11 12" key="1">
    <citation type="submission" date="2019-07" db="EMBL/GenBank/DDBJ databases">
        <title>New species of Amycolatopsis and Streptomyces.</title>
        <authorList>
            <person name="Duangmal K."/>
            <person name="Teo W.F.A."/>
            <person name="Lipun K."/>
        </authorList>
    </citation>
    <scope>NUCLEOTIDE SEQUENCE [LARGE SCALE GENOMIC DNA]</scope>
    <source>
        <strain evidence="11 12">NBRC 106415</strain>
    </source>
</reference>
<feature type="transmembrane region" description="Helical" evidence="10">
    <location>
        <begin position="164"/>
        <end position="182"/>
    </location>
</feature>
<dbReference type="PANTHER" id="PTHR48086:SF6">
    <property type="entry name" value="CATION_ACETATE SYMPORTER ACTP"/>
    <property type="match status" value="1"/>
</dbReference>
<dbReference type="AlphaFoldDB" id="A0A5N8X940"/>
<feature type="transmembrane region" description="Helical" evidence="10">
    <location>
        <begin position="58"/>
        <end position="80"/>
    </location>
</feature>
<feature type="transmembrane region" description="Helical" evidence="10">
    <location>
        <begin position="416"/>
        <end position="437"/>
    </location>
</feature>
<keyword evidence="4" id="KW-1003">Cell membrane</keyword>
<gene>
    <name evidence="11" type="ORF">FNH08_02115</name>
</gene>
<protein>
    <submittedName>
        <fullName evidence="11">Cation acetate symporter</fullName>
    </submittedName>
</protein>
<evidence type="ECO:0000256" key="3">
    <source>
        <dbReference type="ARBA" id="ARBA00022448"/>
    </source>
</evidence>
<feature type="transmembrane region" description="Helical" evidence="10">
    <location>
        <begin position="392"/>
        <end position="410"/>
    </location>
</feature>
<dbReference type="InterPro" id="IPR038377">
    <property type="entry name" value="Na/Glc_symporter_sf"/>
</dbReference>
<evidence type="ECO:0000256" key="9">
    <source>
        <dbReference type="RuleBase" id="RU362091"/>
    </source>
</evidence>
<feature type="transmembrane region" description="Helical" evidence="10">
    <location>
        <begin position="253"/>
        <end position="276"/>
    </location>
</feature>
<evidence type="ECO:0000256" key="7">
    <source>
        <dbReference type="ARBA" id="ARBA00022989"/>
    </source>
</evidence>
<keyword evidence="8 10" id="KW-0472">Membrane</keyword>
<evidence type="ECO:0000256" key="2">
    <source>
        <dbReference type="ARBA" id="ARBA00006434"/>
    </source>
</evidence>
<keyword evidence="12" id="KW-1185">Reference proteome</keyword>
<organism evidence="11 12">
    <name type="scientific">Streptomyces spongiae</name>
    <dbReference type="NCBI Taxonomy" id="565072"/>
    <lineage>
        <taxon>Bacteria</taxon>
        <taxon>Bacillati</taxon>
        <taxon>Actinomycetota</taxon>
        <taxon>Actinomycetes</taxon>
        <taxon>Kitasatosporales</taxon>
        <taxon>Streptomycetaceae</taxon>
        <taxon>Streptomyces</taxon>
    </lineage>
</organism>
<dbReference type="CDD" id="cd11480">
    <property type="entry name" value="SLC5sbd_u4"/>
    <property type="match status" value="1"/>
</dbReference>
<dbReference type="PROSITE" id="PS50283">
    <property type="entry name" value="NA_SOLUT_SYMP_3"/>
    <property type="match status" value="1"/>
</dbReference>
<evidence type="ECO:0000256" key="5">
    <source>
        <dbReference type="ARBA" id="ARBA00022692"/>
    </source>
</evidence>
<feature type="transmembrane region" description="Helical" evidence="10">
    <location>
        <begin position="490"/>
        <end position="509"/>
    </location>
</feature>
<dbReference type="OrthoDB" id="3946705at2"/>
<proteinExistence type="inferred from homology"/>
<feature type="transmembrane region" description="Helical" evidence="10">
    <location>
        <begin position="125"/>
        <end position="144"/>
    </location>
</feature>
<evidence type="ECO:0000256" key="8">
    <source>
        <dbReference type="ARBA" id="ARBA00023136"/>
    </source>
</evidence>
<dbReference type="PANTHER" id="PTHR48086">
    <property type="entry name" value="SODIUM/PROLINE SYMPORTER-RELATED"/>
    <property type="match status" value="1"/>
</dbReference>
<comment type="caution">
    <text evidence="11">The sequence shown here is derived from an EMBL/GenBank/DDBJ whole genome shotgun (WGS) entry which is preliminary data.</text>
</comment>
<keyword evidence="7 10" id="KW-1133">Transmembrane helix</keyword>
<dbReference type="GO" id="GO:0006847">
    <property type="term" value="P:plasma membrane acetate transport"/>
    <property type="evidence" value="ECO:0007669"/>
    <property type="project" value="TreeGrafter"/>
</dbReference>
<dbReference type="GO" id="GO:0005886">
    <property type="term" value="C:plasma membrane"/>
    <property type="evidence" value="ECO:0007669"/>
    <property type="project" value="UniProtKB-SubCell"/>
</dbReference>
<dbReference type="Proteomes" id="UP000400924">
    <property type="component" value="Unassembled WGS sequence"/>
</dbReference>